<gene>
    <name evidence="2" type="ORF">NC653_037169</name>
</gene>
<feature type="compositionally biased region" description="Polar residues" evidence="1">
    <location>
        <begin position="68"/>
        <end position="81"/>
    </location>
</feature>
<reference evidence="2" key="1">
    <citation type="journal article" date="2023" name="Mol. Ecol. Resour.">
        <title>Chromosome-level genome assembly of a triploid poplar Populus alba 'Berolinensis'.</title>
        <authorList>
            <person name="Chen S."/>
            <person name="Yu Y."/>
            <person name="Wang X."/>
            <person name="Wang S."/>
            <person name="Zhang T."/>
            <person name="Zhou Y."/>
            <person name="He R."/>
            <person name="Meng N."/>
            <person name="Wang Y."/>
            <person name="Liu W."/>
            <person name="Liu Z."/>
            <person name="Liu J."/>
            <person name="Guo Q."/>
            <person name="Huang H."/>
            <person name="Sederoff R.R."/>
            <person name="Wang G."/>
            <person name="Qu G."/>
            <person name="Chen S."/>
        </authorList>
    </citation>
    <scope>NUCLEOTIDE SEQUENCE</scope>
    <source>
        <strain evidence="2">SC-2020</strain>
    </source>
</reference>
<feature type="compositionally biased region" description="Basic and acidic residues" evidence="1">
    <location>
        <begin position="13"/>
        <end position="27"/>
    </location>
</feature>
<evidence type="ECO:0000313" key="2">
    <source>
        <dbReference type="EMBL" id="KAJ6958826.1"/>
    </source>
</evidence>
<feature type="region of interest" description="Disordered" evidence="1">
    <location>
        <begin position="35"/>
        <end position="54"/>
    </location>
</feature>
<accession>A0AAD6PRN8</accession>
<keyword evidence="3" id="KW-1185">Reference proteome</keyword>
<protein>
    <submittedName>
        <fullName evidence="2">Uncharacterized protein</fullName>
    </submittedName>
</protein>
<comment type="caution">
    <text evidence="2">The sequence shown here is derived from an EMBL/GenBank/DDBJ whole genome shotgun (WGS) entry which is preliminary data.</text>
</comment>
<feature type="region of interest" description="Disordered" evidence="1">
    <location>
        <begin position="61"/>
        <end position="81"/>
    </location>
</feature>
<proteinExistence type="predicted"/>
<organism evidence="2 3">
    <name type="scientific">Populus alba x Populus x berolinensis</name>
    <dbReference type="NCBI Taxonomy" id="444605"/>
    <lineage>
        <taxon>Eukaryota</taxon>
        <taxon>Viridiplantae</taxon>
        <taxon>Streptophyta</taxon>
        <taxon>Embryophyta</taxon>
        <taxon>Tracheophyta</taxon>
        <taxon>Spermatophyta</taxon>
        <taxon>Magnoliopsida</taxon>
        <taxon>eudicotyledons</taxon>
        <taxon>Gunneridae</taxon>
        <taxon>Pentapetalae</taxon>
        <taxon>rosids</taxon>
        <taxon>fabids</taxon>
        <taxon>Malpighiales</taxon>
        <taxon>Salicaceae</taxon>
        <taxon>Saliceae</taxon>
        <taxon>Populus</taxon>
    </lineage>
</organism>
<dbReference type="Proteomes" id="UP001164929">
    <property type="component" value="Chromosome 17"/>
</dbReference>
<evidence type="ECO:0000313" key="3">
    <source>
        <dbReference type="Proteomes" id="UP001164929"/>
    </source>
</evidence>
<name>A0AAD6PRN8_9ROSI</name>
<feature type="region of interest" description="Disordered" evidence="1">
    <location>
        <begin position="1"/>
        <end position="29"/>
    </location>
</feature>
<evidence type="ECO:0000256" key="1">
    <source>
        <dbReference type="SAM" id="MobiDB-lite"/>
    </source>
</evidence>
<dbReference type="AlphaFoldDB" id="A0AAD6PRN8"/>
<dbReference type="EMBL" id="JAQIZT010000017">
    <property type="protein sequence ID" value="KAJ6958826.1"/>
    <property type="molecule type" value="Genomic_DNA"/>
</dbReference>
<sequence>MEEPDSEPVDGTSVKDEPGGIEKRDLRPIICNTAKWPSQASDSKNATAEANMSNISEAHNDLALRSLPSGNTSQNDLMVSDSSTVEDLLMIKNKLRDTTEASGEIEDKNADDYAFVSEFEKEQIKHWDLPPRSRLSPMSM</sequence>